<dbReference type="EMBL" id="JACNEP010000004">
    <property type="protein sequence ID" value="MBC3765551.1"/>
    <property type="molecule type" value="Genomic_DNA"/>
</dbReference>
<feature type="transmembrane region" description="Helical" evidence="1">
    <location>
        <begin position="32"/>
        <end position="57"/>
    </location>
</feature>
<keyword evidence="1" id="KW-1133">Transmembrane helix</keyword>
<feature type="transmembrane region" description="Helical" evidence="1">
    <location>
        <begin position="9"/>
        <end position="26"/>
    </location>
</feature>
<keyword evidence="1" id="KW-0472">Membrane</keyword>
<dbReference type="InterPro" id="IPR021309">
    <property type="entry name" value="YgaP-like_TM"/>
</dbReference>
<evidence type="ECO:0000256" key="1">
    <source>
        <dbReference type="SAM" id="Phobius"/>
    </source>
</evidence>
<name>A0A8J6ITX3_9ALTE</name>
<dbReference type="Gene3D" id="6.10.140.1340">
    <property type="match status" value="1"/>
</dbReference>
<gene>
    <name evidence="3" type="ORF">H8B19_06660</name>
</gene>
<accession>A0A8J6ITX3</accession>
<keyword evidence="4" id="KW-1185">Reference proteome</keyword>
<reference evidence="3" key="2">
    <citation type="submission" date="2020-08" db="EMBL/GenBank/DDBJ databases">
        <authorList>
            <person name="Lai Q."/>
        </authorList>
    </citation>
    <scope>NUCLEOTIDE SEQUENCE</scope>
    <source>
        <strain evidence="3">S27-2</strain>
    </source>
</reference>
<feature type="domain" description="Inner membrane protein YgaP-like transmembrane" evidence="2">
    <location>
        <begin position="4"/>
        <end position="58"/>
    </location>
</feature>
<dbReference type="Proteomes" id="UP000601768">
    <property type="component" value="Unassembled WGS sequence"/>
</dbReference>
<keyword evidence="1" id="KW-0812">Transmembrane</keyword>
<comment type="caution">
    <text evidence="3">The sequence shown here is derived from an EMBL/GenBank/DDBJ whole genome shotgun (WGS) entry which is preliminary data.</text>
</comment>
<sequence length="74" mass="7997">MSANVDKLVFRFAGTFVLASLILAQLHSANWLWFTAFVGVNLLQASFTGFCPLATILSKLGVKPGMAFCATDKK</sequence>
<proteinExistence type="predicted"/>
<dbReference type="Pfam" id="PF11127">
    <property type="entry name" value="YgaP-like_TM"/>
    <property type="match status" value="1"/>
</dbReference>
<evidence type="ECO:0000313" key="3">
    <source>
        <dbReference type="EMBL" id="MBC3765551.1"/>
    </source>
</evidence>
<evidence type="ECO:0000259" key="2">
    <source>
        <dbReference type="Pfam" id="PF11127"/>
    </source>
</evidence>
<reference evidence="3" key="1">
    <citation type="journal article" date="2018" name="Int. J. Syst. Evol. Microbiol.">
        <title>Neptunicella marina gen. nov., sp. nov., isolated from surface seawater.</title>
        <authorList>
            <person name="Liu X."/>
            <person name="Lai Q."/>
            <person name="Du Y."/>
            <person name="Zhang X."/>
            <person name="Liu Z."/>
            <person name="Sun F."/>
            <person name="Shao Z."/>
        </authorList>
    </citation>
    <scope>NUCLEOTIDE SEQUENCE</scope>
    <source>
        <strain evidence="3">S27-2</strain>
    </source>
</reference>
<organism evidence="3 4">
    <name type="scientific">Neptunicella marina</name>
    <dbReference type="NCBI Taxonomy" id="2125989"/>
    <lineage>
        <taxon>Bacteria</taxon>
        <taxon>Pseudomonadati</taxon>
        <taxon>Pseudomonadota</taxon>
        <taxon>Gammaproteobacteria</taxon>
        <taxon>Alteromonadales</taxon>
        <taxon>Alteromonadaceae</taxon>
        <taxon>Neptunicella</taxon>
    </lineage>
</organism>
<dbReference type="RefSeq" id="WP_186506023.1">
    <property type="nucleotide sequence ID" value="NZ_JACNEP010000004.1"/>
</dbReference>
<protein>
    <submittedName>
        <fullName evidence="3">DUF2892 domain-containing protein</fullName>
    </submittedName>
</protein>
<dbReference type="AlphaFoldDB" id="A0A8J6ITX3"/>
<evidence type="ECO:0000313" key="4">
    <source>
        <dbReference type="Proteomes" id="UP000601768"/>
    </source>
</evidence>